<name>A0A2I0A304_9ASPA</name>
<protein>
    <submittedName>
        <fullName evidence="1">Uncharacterized protein</fullName>
    </submittedName>
</protein>
<proteinExistence type="predicted"/>
<dbReference type="Proteomes" id="UP000236161">
    <property type="component" value="Unassembled WGS sequence"/>
</dbReference>
<organism evidence="1 2">
    <name type="scientific">Apostasia shenzhenica</name>
    <dbReference type="NCBI Taxonomy" id="1088818"/>
    <lineage>
        <taxon>Eukaryota</taxon>
        <taxon>Viridiplantae</taxon>
        <taxon>Streptophyta</taxon>
        <taxon>Embryophyta</taxon>
        <taxon>Tracheophyta</taxon>
        <taxon>Spermatophyta</taxon>
        <taxon>Magnoliopsida</taxon>
        <taxon>Liliopsida</taxon>
        <taxon>Asparagales</taxon>
        <taxon>Orchidaceae</taxon>
        <taxon>Apostasioideae</taxon>
        <taxon>Apostasia</taxon>
    </lineage>
</organism>
<dbReference type="EMBL" id="KZ452036">
    <property type="protein sequence ID" value="PKA49932.1"/>
    <property type="molecule type" value="Genomic_DNA"/>
</dbReference>
<gene>
    <name evidence="1" type="ORF">AXF42_Ash019248</name>
</gene>
<accession>A0A2I0A304</accession>
<sequence length="110" mass="12671">MTGNNQRVFTWKTDWRKNHGSFSRRLEVLLEIPSDGVIKACGRLVCDSCCTTCQRLRSVGWKTAPPSEKYNPPTVRCHVGSLFFGVRLFLFVSDALLTWRPREQPRGRSR</sequence>
<dbReference type="AlphaFoldDB" id="A0A2I0A304"/>
<evidence type="ECO:0000313" key="2">
    <source>
        <dbReference type="Proteomes" id="UP000236161"/>
    </source>
</evidence>
<evidence type="ECO:0000313" key="1">
    <source>
        <dbReference type="EMBL" id="PKA49932.1"/>
    </source>
</evidence>
<keyword evidence="2" id="KW-1185">Reference proteome</keyword>
<reference evidence="1 2" key="1">
    <citation type="journal article" date="2017" name="Nature">
        <title>The Apostasia genome and the evolution of orchids.</title>
        <authorList>
            <person name="Zhang G.Q."/>
            <person name="Liu K.W."/>
            <person name="Li Z."/>
            <person name="Lohaus R."/>
            <person name="Hsiao Y.Y."/>
            <person name="Niu S.C."/>
            <person name="Wang J.Y."/>
            <person name="Lin Y.C."/>
            <person name="Xu Q."/>
            <person name="Chen L.J."/>
            <person name="Yoshida K."/>
            <person name="Fujiwara S."/>
            <person name="Wang Z.W."/>
            <person name="Zhang Y.Q."/>
            <person name="Mitsuda N."/>
            <person name="Wang M."/>
            <person name="Liu G.H."/>
            <person name="Pecoraro L."/>
            <person name="Huang H.X."/>
            <person name="Xiao X.J."/>
            <person name="Lin M."/>
            <person name="Wu X.Y."/>
            <person name="Wu W.L."/>
            <person name="Chen Y.Y."/>
            <person name="Chang S.B."/>
            <person name="Sakamoto S."/>
            <person name="Ohme-Takagi M."/>
            <person name="Yagi M."/>
            <person name="Zeng S.J."/>
            <person name="Shen C.Y."/>
            <person name="Yeh C.M."/>
            <person name="Luo Y.B."/>
            <person name="Tsai W.C."/>
            <person name="Van de Peer Y."/>
            <person name="Liu Z.J."/>
        </authorList>
    </citation>
    <scope>NUCLEOTIDE SEQUENCE [LARGE SCALE GENOMIC DNA]</scope>
    <source>
        <strain evidence="2">cv. Shenzhen</strain>
        <tissue evidence="1">Stem</tissue>
    </source>
</reference>